<accession>A0A0W1B0I2</accession>
<keyword evidence="6" id="KW-0342">GTP-binding</keyword>
<dbReference type="Gene3D" id="3.90.550.10">
    <property type="entry name" value="Spore Coat Polysaccharide Biosynthesis Protein SpsA, Chain A"/>
    <property type="match status" value="1"/>
</dbReference>
<keyword evidence="2" id="KW-0808">Transferase</keyword>
<evidence type="ECO:0000256" key="6">
    <source>
        <dbReference type="ARBA" id="ARBA00023134"/>
    </source>
</evidence>
<evidence type="ECO:0000256" key="7">
    <source>
        <dbReference type="ARBA" id="ARBA00023150"/>
    </source>
</evidence>
<evidence type="ECO:0000313" key="9">
    <source>
        <dbReference type="EMBL" id="KTD87053.1"/>
    </source>
</evidence>
<dbReference type="GO" id="GO:0046872">
    <property type="term" value="F:metal ion binding"/>
    <property type="evidence" value="ECO:0007669"/>
    <property type="project" value="UniProtKB-KW"/>
</dbReference>
<dbReference type="AlphaFoldDB" id="A0A0W1B0I2"/>
<dbReference type="InterPro" id="IPR013482">
    <property type="entry name" value="Molybde_CF_guanTrfase"/>
</dbReference>
<evidence type="ECO:0000256" key="5">
    <source>
        <dbReference type="ARBA" id="ARBA00022842"/>
    </source>
</evidence>
<sequence>MKGQNKALLTYNGEHFIVRQVKEMRTICSKIIVVTNDASPYEDCLPSGLSYIPDIYLGHGPLSGFHAAFAKVETDYAWVVGCDSPNISAPAASWMLTRFKKGDYAAVLPIINGKHQMLHGVYRPHLILPIIIERLEMLQYRLSGLLDSMHWLGVNKDDLLGAGIHEDFTADVDTPEQYKDLLHISNRRLR</sequence>
<evidence type="ECO:0000256" key="4">
    <source>
        <dbReference type="ARBA" id="ARBA00022741"/>
    </source>
</evidence>
<name>A0A0W1B0I2_9BACL</name>
<proteinExistence type="predicted"/>
<dbReference type="Proteomes" id="UP000054709">
    <property type="component" value="Unassembled WGS sequence"/>
</dbReference>
<evidence type="ECO:0000313" key="10">
    <source>
        <dbReference type="Proteomes" id="UP000054709"/>
    </source>
</evidence>
<keyword evidence="5" id="KW-0460">Magnesium</keyword>
<organism evidence="9 10">
    <name type="scientific">Paenibacillus etheri</name>
    <dbReference type="NCBI Taxonomy" id="1306852"/>
    <lineage>
        <taxon>Bacteria</taxon>
        <taxon>Bacillati</taxon>
        <taxon>Bacillota</taxon>
        <taxon>Bacilli</taxon>
        <taxon>Bacillales</taxon>
        <taxon>Paenibacillaceae</taxon>
        <taxon>Paenibacillus</taxon>
    </lineage>
</organism>
<dbReference type="InterPro" id="IPR025877">
    <property type="entry name" value="MobA-like_NTP_Trfase"/>
</dbReference>
<keyword evidence="3" id="KW-0479">Metal-binding</keyword>
<reference evidence="9 10" key="1">
    <citation type="journal article" date="2015" name="Int. Biodeterior. Biodegradation">
        <title>Physiological and genetic screening methods for the isolation of methyl tert-butyl ether-degrading bacteria for bioremediation purposes.</title>
        <authorList>
            <person name="Guisado I.M."/>
            <person name="Purswani J."/>
            <person name="Gonzalez Lopez J."/>
            <person name="Pozo C."/>
        </authorList>
    </citation>
    <scope>NUCLEOTIDE SEQUENCE [LARGE SCALE GENOMIC DNA]</scope>
    <source>
        <strain evidence="9 10">SH7</strain>
    </source>
</reference>
<comment type="caution">
    <text evidence="9">The sequence shown here is derived from an EMBL/GenBank/DDBJ whole genome shotgun (WGS) entry which is preliminary data.</text>
</comment>
<dbReference type="GO" id="GO:0005525">
    <property type="term" value="F:GTP binding"/>
    <property type="evidence" value="ECO:0007669"/>
    <property type="project" value="UniProtKB-KW"/>
</dbReference>
<dbReference type="GO" id="GO:0006777">
    <property type="term" value="P:Mo-molybdopterin cofactor biosynthetic process"/>
    <property type="evidence" value="ECO:0007669"/>
    <property type="project" value="UniProtKB-KW"/>
</dbReference>
<keyword evidence="4" id="KW-0547">Nucleotide-binding</keyword>
<keyword evidence="10" id="KW-1185">Reference proteome</keyword>
<gene>
    <name evidence="9" type="ORF">UQ64_09410</name>
</gene>
<dbReference type="CDD" id="cd02503">
    <property type="entry name" value="MobA"/>
    <property type="match status" value="1"/>
</dbReference>
<evidence type="ECO:0000256" key="3">
    <source>
        <dbReference type="ARBA" id="ARBA00022723"/>
    </source>
</evidence>
<keyword evidence="1" id="KW-0963">Cytoplasm</keyword>
<dbReference type="GO" id="GO:0016779">
    <property type="term" value="F:nucleotidyltransferase activity"/>
    <property type="evidence" value="ECO:0007669"/>
    <property type="project" value="UniProtKB-ARBA"/>
</dbReference>
<protein>
    <recommendedName>
        <fullName evidence="8">MobA-like NTP transferase domain-containing protein</fullName>
    </recommendedName>
</protein>
<dbReference type="SUPFAM" id="SSF53448">
    <property type="entry name" value="Nucleotide-diphospho-sugar transferases"/>
    <property type="match status" value="1"/>
</dbReference>
<feature type="domain" description="MobA-like NTP transferase" evidence="8">
    <location>
        <begin position="3"/>
        <end position="126"/>
    </location>
</feature>
<evidence type="ECO:0000256" key="1">
    <source>
        <dbReference type="ARBA" id="ARBA00022490"/>
    </source>
</evidence>
<evidence type="ECO:0000259" key="8">
    <source>
        <dbReference type="Pfam" id="PF12804"/>
    </source>
</evidence>
<keyword evidence="7" id="KW-0501">Molybdenum cofactor biosynthesis</keyword>
<dbReference type="PANTHER" id="PTHR19136">
    <property type="entry name" value="MOLYBDENUM COFACTOR GUANYLYLTRANSFERASE"/>
    <property type="match status" value="1"/>
</dbReference>
<dbReference type="Pfam" id="PF12804">
    <property type="entry name" value="NTP_transf_3"/>
    <property type="match status" value="1"/>
</dbReference>
<evidence type="ECO:0000256" key="2">
    <source>
        <dbReference type="ARBA" id="ARBA00022679"/>
    </source>
</evidence>
<dbReference type="EMBL" id="LCZJ02000018">
    <property type="protein sequence ID" value="KTD87053.1"/>
    <property type="molecule type" value="Genomic_DNA"/>
</dbReference>
<dbReference type="InterPro" id="IPR029044">
    <property type="entry name" value="Nucleotide-diphossugar_trans"/>
</dbReference>
<dbReference type="PANTHER" id="PTHR19136:SF81">
    <property type="entry name" value="MOLYBDENUM COFACTOR GUANYLYLTRANSFERASE"/>
    <property type="match status" value="1"/>
</dbReference>